<dbReference type="PATRIC" id="fig|1614.7.peg.600"/>
<evidence type="ECO:0000313" key="2">
    <source>
        <dbReference type="EMBL" id="KID41962.1"/>
    </source>
</evidence>
<dbReference type="PANTHER" id="PTHR16504">
    <property type="entry name" value="5'(3')-DEOXYRIBONUCLEOTIDASE"/>
    <property type="match status" value="1"/>
</dbReference>
<dbReference type="SUPFAM" id="SSF56784">
    <property type="entry name" value="HAD-like"/>
    <property type="match status" value="1"/>
</dbReference>
<dbReference type="GO" id="GO:0008253">
    <property type="term" value="F:5'-nucleotidase activity"/>
    <property type="evidence" value="ECO:0007669"/>
    <property type="project" value="InterPro"/>
</dbReference>
<reference evidence="2 3" key="1">
    <citation type="submission" date="2014-06" db="EMBL/GenBank/DDBJ databases">
        <title>Functional and comparative genomic analyses of the Drosophila gut microbiota identify candidate symbiosis factors.</title>
        <authorList>
            <person name="Newell P.D."/>
            <person name="Chaston J.M."/>
            <person name="Douglas A.E."/>
        </authorList>
    </citation>
    <scope>NUCLEOTIDE SEQUENCE [LARGE SCALE GENOMIC DNA]</scope>
    <source>
        <strain evidence="2 3">DmCS_002</strain>
    </source>
</reference>
<dbReference type="InterPro" id="IPR023214">
    <property type="entry name" value="HAD_sf"/>
</dbReference>
<dbReference type="RefSeq" id="WP_039144063.1">
    <property type="nucleotide sequence ID" value="NZ_JOJZ01000013.1"/>
</dbReference>
<organism evidence="2 3">
    <name type="scientific">Fructilactobacillus fructivorans</name>
    <dbReference type="NCBI Taxonomy" id="1614"/>
    <lineage>
        <taxon>Bacteria</taxon>
        <taxon>Bacillati</taxon>
        <taxon>Bacillota</taxon>
        <taxon>Bacilli</taxon>
        <taxon>Lactobacillales</taxon>
        <taxon>Lactobacillaceae</taxon>
        <taxon>Fructilactobacillus</taxon>
    </lineage>
</organism>
<dbReference type="PANTHER" id="PTHR16504:SF4">
    <property type="entry name" value="5'(3')-DEOXYRIBONUCLEOTIDASE"/>
    <property type="match status" value="1"/>
</dbReference>
<dbReference type="OrthoDB" id="278110at2"/>
<dbReference type="GO" id="GO:0009223">
    <property type="term" value="P:pyrimidine deoxyribonucleotide catabolic process"/>
    <property type="evidence" value="ECO:0007669"/>
    <property type="project" value="TreeGrafter"/>
</dbReference>
<evidence type="ECO:0000256" key="1">
    <source>
        <dbReference type="ARBA" id="ARBA00009589"/>
    </source>
</evidence>
<comment type="caution">
    <text evidence="2">The sequence shown here is derived from an EMBL/GenBank/DDBJ whole genome shotgun (WGS) entry which is preliminary data.</text>
</comment>
<dbReference type="AlphaFoldDB" id="A0A0C1PMH6"/>
<gene>
    <name evidence="2" type="ORF">LfDm3_0630</name>
</gene>
<dbReference type="Proteomes" id="UP000031397">
    <property type="component" value="Unassembled WGS sequence"/>
</dbReference>
<dbReference type="InterPro" id="IPR010708">
    <property type="entry name" value="5'(3')-deoxyribonucleotidase"/>
</dbReference>
<dbReference type="EMBL" id="JOJZ01000013">
    <property type="protein sequence ID" value="KID41962.1"/>
    <property type="molecule type" value="Genomic_DNA"/>
</dbReference>
<dbReference type="GeneID" id="74913301"/>
<dbReference type="Gene3D" id="3.40.50.1000">
    <property type="entry name" value="HAD superfamily/HAD-like"/>
    <property type="match status" value="1"/>
</dbReference>
<dbReference type="InterPro" id="IPR036412">
    <property type="entry name" value="HAD-like_sf"/>
</dbReference>
<dbReference type="Pfam" id="PF06941">
    <property type="entry name" value="NT5C"/>
    <property type="match status" value="1"/>
</dbReference>
<proteinExistence type="inferred from homology"/>
<protein>
    <submittedName>
        <fullName evidence="2">5'(3')-deoxyribonucleotidase</fullName>
    </submittedName>
</protein>
<accession>A0A0C1PMH6</accession>
<evidence type="ECO:0000313" key="3">
    <source>
        <dbReference type="Proteomes" id="UP000031397"/>
    </source>
</evidence>
<keyword evidence="3" id="KW-1185">Reference proteome</keyword>
<sequence length="203" mass="23331">MQSNNKKESIKLFLDMDNVLVNTIPVLNQRAKSLPTGARPDRIPGIFRDLDPTEDAIESVNKLADYYDLYILTTAPWSNPSAWQDKVAWIQHFFGAEKNSPFYKKITMTHDKGLVHYVGGILIDDRPYHGASSWNDPKTNSVWIQYGFDKRLTWKDDLVPFLIDIAQNSQQTSDIKTAVKKSNQNPKYVIHGNVSTFKKENWE</sequence>
<comment type="similarity">
    <text evidence="1">Belongs to the 5'(3')-deoxyribonucleotidase family.</text>
</comment>
<name>A0A0C1PMH6_9LACO</name>